<sequence length="104" mass="11834">MNCPTKGHTVLSLILLESDMSRLIQKAIKIEPLALDENQTWDIVPCPPSIKSLSSKFVLSIKLRLDGSFDRYKARLVVLGNKQEYGLDYDGLMVEYTTWNSLRC</sequence>
<dbReference type="Proteomes" id="UP000257109">
    <property type="component" value="Unassembled WGS sequence"/>
</dbReference>
<dbReference type="AlphaFoldDB" id="A0A371GM59"/>
<dbReference type="STRING" id="157652.A0A371GM59"/>
<keyword evidence="2" id="KW-1185">Reference proteome</keyword>
<organism evidence="1 2">
    <name type="scientific">Mucuna pruriens</name>
    <name type="common">Velvet bean</name>
    <name type="synonym">Dolichos pruriens</name>
    <dbReference type="NCBI Taxonomy" id="157652"/>
    <lineage>
        <taxon>Eukaryota</taxon>
        <taxon>Viridiplantae</taxon>
        <taxon>Streptophyta</taxon>
        <taxon>Embryophyta</taxon>
        <taxon>Tracheophyta</taxon>
        <taxon>Spermatophyta</taxon>
        <taxon>Magnoliopsida</taxon>
        <taxon>eudicotyledons</taxon>
        <taxon>Gunneridae</taxon>
        <taxon>Pentapetalae</taxon>
        <taxon>rosids</taxon>
        <taxon>fabids</taxon>
        <taxon>Fabales</taxon>
        <taxon>Fabaceae</taxon>
        <taxon>Papilionoideae</taxon>
        <taxon>50 kb inversion clade</taxon>
        <taxon>NPAAA clade</taxon>
        <taxon>indigoferoid/millettioid clade</taxon>
        <taxon>Phaseoleae</taxon>
        <taxon>Mucuna</taxon>
    </lineage>
</organism>
<accession>A0A371GM59</accession>
<evidence type="ECO:0000313" key="2">
    <source>
        <dbReference type="Proteomes" id="UP000257109"/>
    </source>
</evidence>
<dbReference type="EMBL" id="QJKJ01005066">
    <property type="protein sequence ID" value="RDX91649.1"/>
    <property type="molecule type" value="Genomic_DNA"/>
</dbReference>
<feature type="non-terminal residue" evidence="1">
    <location>
        <position position="104"/>
    </location>
</feature>
<evidence type="ECO:0000313" key="1">
    <source>
        <dbReference type="EMBL" id="RDX91649.1"/>
    </source>
</evidence>
<name>A0A371GM59_MUCPR</name>
<feature type="non-terminal residue" evidence="1">
    <location>
        <position position="1"/>
    </location>
</feature>
<reference evidence="1" key="1">
    <citation type="submission" date="2018-05" db="EMBL/GenBank/DDBJ databases">
        <title>Draft genome of Mucuna pruriens seed.</title>
        <authorList>
            <person name="Nnadi N.E."/>
            <person name="Vos R."/>
            <person name="Hasami M.H."/>
            <person name="Devisetty U.K."/>
            <person name="Aguiy J.C."/>
        </authorList>
    </citation>
    <scope>NUCLEOTIDE SEQUENCE [LARGE SCALE GENOMIC DNA]</scope>
    <source>
        <strain evidence="1">JCA_2017</strain>
    </source>
</reference>
<gene>
    <name evidence="1" type="ORF">CR513_26344</name>
</gene>
<proteinExistence type="predicted"/>
<protein>
    <submittedName>
        <fullName evidence="1">Mitochondrial protein</fullName>
    </submittedName>
</protein>
<dbReference type="OrthoDB" id="411615at2759"/>
<comment type="caution">
    <text evidence="1">The sequence shown here is derived from an EMBL/GenBank/DDBJ whole genome shotgun (WGS) entry which is preliminary data.</text>
</comment>